<comment type="subcellular location">
    <subcellularLocation>
        <location evidence="1">Virion</location>
    </subcellularLocation>
</comment>
<feature type="non-terminal residue" evidence="4">
    <location>
        <position position="114"/>
    </location>
</feature>
<proteinExistence type="predicted"/>
<comment type="caution">
    <text evidence="4">The sequence shown here is derived from an EMBL/GenBank/DDBJ whole genome shotgun (WGS) entry which is preliminary data.</text>
</comment>
<gene>
    <name evidence="4" type="ORF">GB173_24105</name>
</gene>
<reference evidence="4" key="2">
    <citation type="submission" date="2019-10" db="EMBL/GenBank/DDBJ databases">
        <authorList>
            <consortium name="NCBI Pathogen Detection Project"/>
        </authorList>
    </citation>
    <scope>NUCLEOTIDE SEQUENCE</scope>
    <source>
        <strain evidence="4">Salmonella enterica</strain>
    </source>
</reference>
<evidence type="ECO:0000256" key="3">
    <source>
        <dbReference type="SAM" id="MobiDB-lite"/>
    </source>
</evidence>
<organism evidence="4">
    <name type="scientific">Salmonella enterica subsp. enterica serovar Give</name>
    <dbReference type="NCBI Taxonomy" id="46626"/>
    <lineage>
        <taxon>Bacteria</taxon>
        <taxon>Pseudomonadati</taxon>
        <taxon>Pseudomonadota</taxon>
        <taxon>Gammaproteobacteria</taxon>
        <taxon>Enterobacterales</taxon>
        <taxon>Enterobacteriaceae</taxon>
        <taxon>Salmonella</taxon>
    </lineage>
</organism>
<protein>
    <submittedName>
        <fullName evidence="4">Phage major capsid protein</fullName>
    </submittedName>
</protein>
<feature type="region of interest" description="Disordered" evidence="3">
    <location>
        <begin position="90"/>
        <end position="114"/>
    </location>
</feature>
<evidence type="ECO:0000256" key="1">
    <source>
        <dbReference type="ARBA" id="ARBA00004328"/>
    </source>
</evidence>
<name>A0A6X8N6N5_SALET</name>
<evidence type="ECO:0000313" key="4">
    <source>
        <dbReference type="EMBL" id="HAB2079833.1"/>
    </source>
</evidence>
<dbReference type="NCBIfam" id="TIGR01554">
    <property type="entry name" value="major_cap_HK97"/>
    <property type="match status" value="1"/>
</dbReference>
<dbReference type="AlphaFoldDB" id="A0A6X8N6N5"/>
<feature type="coiled-coil region" evidence="2">
    <location>
        <begin position="4"/>
        <end position="67"/>
    </location>
</feature>
<sequence>MKKLIELRQQKTALKNQMRSLLEKADSENRSLNAEEGKQFDELRAKADALDTEISRLESVADEERSKPGTGIQKLSSDELRNYIVTGDVRSLSTSTDSGRDGGYTVIPELDREV</sequence>
<dbReference type="EMBL" id="DAAFYW010000043">
    <property type="protein sequence ID" value="HAB2079833.1"/>
    <property type="molecule type" value="Genomic_DNA"/>
</dbReference>
<reference evidence="4" key="1">
    <citation type="journal article" date="2018" name="Genome Biol.">
        <title>SKESA: strategic k-mer extension for scrupulous assemblies.</title>
        <authorList>
            <person name="Souvorov A."/>
            <person name="Agarwala R."/>
            <person name="Lipman D.J."/>
        </authorList>
    </citation>
    <scope>NUCLEOTIDE SEQUENCE</scope>
    <source>
        <strain evidence="4">Salmonella enterica</strain>
    </source>
</reference>
<dbReference type="InterPro" id="IPR024455">
    <property type="entry name" value="Phage_capsid"/>
</dbReference>
<keyword evidence="2" id="KW-0175">Coiled coil</keyword>
<evidence type="ECO:0000256" key="2">
    <source>
        <dbReference type="SAM" id="Coils"/>
    </source>
</evidence>
<accession>A0A6X8N6N5</accession>